<keyword evidence="3" id="KW-1185">Reference proteome</keyword>
<dbReference type="OrthoDB" id="8460506at2"/>
<dbReference type="EMBL" id="QYBB01000129">
    <property type="protein sequence ID" value="RYC28765.1"/>
    <property type="molecule type" value="Genomic_DNA"/>
</dbReference>
<organism evidence="2 3">
    <name type="scientific">Lichenibacterium minor</name>
    <dbReference type="NCBI Taxonomy" id="2316528"/>
    <lineage>
        <taxon>Bacteria</taxon>
        <taxon>Pseudomonadati</taxon>
        <taxon>Pseudomonadota</taxon>
        <taxon>Alphaproteobacteria</taxon>
        <taxon>Hyphomicrobiales</taxon>
        <taxon>Lichenihabitantaceae</taxon>
        <taxon>Lichenibacterium</taxon>
    </lineage>
</organism>
<dbReference type="SUPFAM" id="SSF57997">
    <property type="entry name" value="Tropomyosin"/>
    <property type="match status" value="1"/>
</dbReference>
<proteinExistence type="predicted"/>
<name>A0A4Q2U261_9HYPH</name>
<sequence>MIENSAIQRAPQRDDVLDLAAMAEVGAFMSRVFSPIEDTLHCSDRRTDQRRGDIQAPAADPDQVDVLLGKASKAIEILAARCEILEQEATEKDEIVAEHERSAKQWQQFAVKLQAQTANDQNTIAELTTRSDAANARIAALEAATDEARERSAAADANTNKLRSQVVAAFGRKSPVHSVLQAIDMQEAAE</sequence>
<evidence type="ECO:0000256" key="1">
    <source>
        <dbReference type="SAM" id="Coils"/>
    </source>
</evidence>
<dbReference type="RefSeq" id="WP_129230227.1">
    <property type="nucleotide sequence ID" value="NZ_QYBB01000129.1"/>
</dbReference>
<gene>
    <name evidence="2" type="ORF">D3273_27595</name>
</gene>
<evidence type="ECO:0000313" key="3">
    <source>
        <dbReference type="Proteomes" id="UP000290759"/>
    </source>
</evidence>
<evidence type="ECO:0000313" key="2">
    <source>
        <dbReference type="EMBL" id="RYC28765.1"/>
    </source>
</evidence>
<dbReference type="Proteomes" id="UP000290759">
    <property type="component" value="Unassembled WGS sequence"/>
</dbReference>
<reference evidence="2 3" key="2">
    <citation type="submission" date="2019-02" db="EMBL/GenBank/DDBJ databases">
        <title>'Lichenibacterium ramalinii' gen. nov. sp. nov., 'Lichenibacterium minor' gen. nov. sp. nov.</title>
        <authorList>
            <person name="Pankratov T."/>
        </authorList>
    </citation>
    <scope>NUCLEOTIDE SEQUENCE [LARGE SCALE GENOMIC DNA]</scope>
    <source>
        <strain evidence="2 3">RmlP026</strain>
    </source>
</reference>
<accession>A0A4Q2U261</accession>
<keyword evidence="1" id="KW-0175">Coiled coil</keyword>
<reference evidence="2 3" key="1">
    <citation type="submission" date="2018-12" db="EMBL/GenBank/DDBJ databases">
        <authorList>
            <person name="Grouzdev D.S."/>
            <person name="Krutkina M.S."/>
        </authorList>
    </citation>
    <scope>NUCLEOTIDE SEQUENCE [LARGE SCALE GENOMIC DNA]</scope>
    <source>
        <strain evidence="2 3">RmlP026</strain>
    </source>
</reference>
<dbReference type="AlphaFoldDB" id="A0A4Q2U261"/>
<comment type="caution">
    <text evidence="2">The sequence shown here is derived from an EMBL/GenBank/DDBJ whole genome shotgun (WGS) entry which is preliminary data.</text>
</comment>
<feature type="coiled-coil region" evidence="1">
    <location>
        <begin position="68"/>
        <end position="158"/>
    </location>
</feature>
<protein>
    <submittedName>
        <fullName evidence="2">Uncharacterized protein</fullName>
    </submittedName>
</protein>